<sequence>MPNPPMAFMYSTAVTSAPRRPHTEPSSSPITPAPITIIFLGTFFKLRAPVLDTTVSSSTSIPGNGVTSDPVAIRMFLVFTSSLEPSGLRTVTVFGPVILPCPFFRATLFDLNRWTIPPVRAFTASLLVPIIVSRFNLTPSTSMPLAFMSPEWAIW</sequence>
<name>A0A8D9ANW7_9HEMI</name>
<dbReference type="EMBL" id="HBUF01580438">
    <property type="protein sequence ID" value="CAG6770054.1"/>
    <property type="molecule type" value="Transcribed_RNA"/>
</dbReference>
<dbReference type="EMBL" id="HBUF01580436">
    <property type="protein sequence ID" value="CAG6770044.1"/>
    <property type="molecule type" value="Transcribed_RNA"/>
</dbReference>
<reference evidence="1" key="1">
    <citation type="submission" date="2021-05" db="EMBL/GenBank/DDBJ databases">
        <authorList>
            <person name="Alioto T."/>
            <person name="Alioto T."/>
            <person name="Gomez Garrido J."/>
        </authorList>
    </citation>
    <scope>NUCLEOTIDE SEQUENCE</scope>
</reference>
<proteinExistence type="predicted"/>
<dbReference type="AlphaFoldDB" id="A0A8D9ANW7"/>
<accession>A0A8D9ANW7</accession>
<protein>
    <submittedName>
        <fullName evidence="1">Uncharacterized protein</fullName>
    </submittedName>
</protein>
<dbReference type="EMBL" id="HBUF01580439">
    <property type="protein sequence ID" value="CAG6770058.1"/>
    <property type="molecule type" value="Transcribed_RNA"/>
</dbReference>
<evidence type="ECO:0000313" key="1">
    <source>
        <dbReference type="EMBL" id="CAG6770044.1"/>
    </source>
</evidence>
<organism evidence="1">
    <name type="scientific">Cacopsylla melanoneura</name>
    <dbReference type="NCBI Taxonomy" id="428564"/>
    <lineage>
        <taxon>Eukaryota</taxon>
        <taxon>Metazoa</taxon>
        <taxon>Ecdysozoa</taxon>
        <taxon>Arthropoda</taxon>
        <taxon>Hexapoda</taxon>
        <taxon>Insecta</taxon>
        <taxon>Pterygota</taxon>
        <taxon>Neoptera</taxon>
        <taxon>Paraneoptera</taxon>
        <taxon>Hemiptera</taxon>
        <taxon>Sternorrhyncha</taxon>
        <taxon>Psylloidea</taxon>
        <taxon>Psyllidae</taxon>
        <taxon>Psyllinae</taxon>
        <taxon>Cacopsylla</taxon>
    </lineage>
</organism>